<dbReference type="AlphaFoldDB" id="A0AAJ2EZI6"/>
<dbReference type="Proteomes" id="UP001249076">
    <property type="component" value="Unassembled WGS sequence"/>
</dbReference>
<reference evidence="2 4" key="1">
    <citation type="submission" date="2023-07" db="EMBL/GenBank/DDBJ databases">
        <title>Sorghum-associated microbial communities from plants grown in Nebraska, USA.</title>
        <authorList>
            <person name="Schachtman D."/>
        </authorList>
    </citation>
    <scope>NUCLEOTIDE SEQUENCE</scope>
    <source>
        <strain evidence="3 4">BE105</strain>
        <strain evidence="2">BE69</strain>
    </source>
</reference>
<evidence type="ECO:0000313" key="5">
    <source>
        <dbReference type="Proteomes" id="UP001253458"/>
    </source>
</evidence>
<gene>
    <name evidence="2" type="ORF">J2W88_000500</name>
    <name evidence="3" type="ORF">J2W93_000501</name>
</gene>
<evidence type="ECO:0000313" key="3">
    <source>
        <dbReference type="EMBL" id="MDR6835680.1"/>
    </source>
</evidence>
<evidence type="ECO:0000256" key="1">
    <source>
        <dbReference type="SAM" id="SignalP"/>
    </source>
</evidence>
<proteinExistence type="predicted"/>
<feature type="chain" id="PRO_5042593178" evidence="1">
    <location>
        <begin position="21"/>
        <end position="283"/>
    </location>
</feature>
<protein>
    <submittedName>
        <fullName evidence="2">Uncharacterized protein</fullName>
    </submittedName>
</protein>
<sequence length="283" mass="29537">MHSKKLMAVVLLSGAGLAQAFAPQAGTWVVSSELDGKPGRGLAIDVQNDTFVMQMYAYESSGQPTFYLATGKIANDQVAAPLIRYTGGRYLGSGPLSGKEAGNVGTVRFRFTSGATGYITLPGESEKAISRFNFGYAFAASSLVGIWALTSLGSEGLVADAAQLTSNLGPTSTGNGLVATSDGLFGCEHQTSGGLAGNVLCIKINAQGQLQRSYVFAYSVNEGEGYSQRSGTGTQQLLSVRRLTTPQGVGTGLVYKSDEQQSVVEHPALRFHMENIATGGSLN</sequence>
<keyword evidence="1" id="KW-0732">Signal</keyword>
<comment type="caution">
    <text evidence="2">The sequence shown here is derived from an EMBL/GenBank/DDBJ whole genome shotgun (WGS) entry which is preliminary data.</text>
</comment>
<dbReference type="EMBL" id="JAVDTS010000001">
    <property type="protein sequence ID" value="MDR6835680.1"/>
    <property type="molecule type" value="Genomic_DNA"/>
</dbReference>
<dbReference type="RefSeq" id="WP_060987797.1">
    <property type="nucleotide sequence ID" value="NZ_JAVDTL010000001.1"/>
</dbReference>
<evidence type="ECO:0000313" key="2">
    <source>
        <dbReference type="EMBL" id="MDR6765242.1"/>
    </source>
</evidence>
<feature type="signal peptide" evidence="1">
    <location>
        <begin position="1"/>
        <end position="20"/>
    </location>
</feature>
<accession>A0AAJ2EZI6</accession>
<evidence type="ECO:0000313" key="4">
    <source>
        <dbReference type="Proteomes" id="UP001249076"/>
    </source>
</evidence>
<dbReference type="Proteomes" id="UP001253458">
    <property type="component" value="Unassembled WGS sequence"/>
</dbReference>
<name>A0AAJ2EZI6_ACIDE</name>
<dbReference type="EMBL" id="JAVDTL010000001">
    <property type="protein sequence ID" value="MDR6765242.1"/>
    <property type="molecule type" value="Genomic_DNA"/>
</dbReference>
<keyword evidence="4" id="KW-1185">Reference proteome</keyword>
<organism evidence="2 5">
    <name type="scientific">Acidovorax delafieldii</name>
    <name type="common">Pseudomonas delafieldii</name>
    <dbReference type="NCBI Taxonomy" id="47920"/>
    <lineage>
        <taxon>Bacteria</taxon>
        <taxon>Pseudomonadati</taxon>
        <taxon>Pseudomonadota</taxon>
        <taxon>Betaproteobacteria</taxon>
        <taxon>Burkholderiales</taxon>
        <taxon>Comamonadaceae</taxon>
        <taxon>Acidovorax</taxon>
    </lineage>
</organism>